<organism evidence="1">
    <name type="scientific">Myoviridae sp. ctx322</name>
    <dbReference type="NCBI Taxonomy" id="2826711"/>
    <lineage>
        <taxon>Viruses</taxon>
        <taxon>Duplodnaviria</taxon>
        <taxon>Heunggongvirae</taxon>
        <taxon>Uroviricota</taxon>
        <taxon>Caudoviricetes</taxon>
    </lineage>
</organism>
<reference evidence="1" key="1">
    <citation type="journal article" date="2021" name="Proc. Natl. Acad. Sci. U.S.A.">
        <title>A Catalog of Tens of Thousands of Viruses from Human Metagenomes Reveals Hidden Associations with Chronic Diseases.</title>
        <authorList>
            <person name="Tisza M.J."/>
            <person name="Buck C.B."/>
        </authorList>
    </citation>
    <scope>NUCLEOTIDE SEQUENCE</scope>
    <source>
        <strain evidence="1">Ctx322</strain>
    </source>
</reference>
<proteinExistence type="predicted"/>
<protein>
    <submittedName>
        <fullName evidence="1">Uncharacterized protein</fullName>
    </submittedName>
</protein>
<sequence>MFKSSLTSILKRKINLSCEVFHLNAINLKEFILYLHKILIGISK</sequence>
<dbReference type="EMBL" id="BK015115">
    <property type="protein sequence ID" value="DAD91556.1"/>
    <property type="molecule type" value="Genomic_DNA"/>
</dbReference>
<name>A0A8S5NAU2_9CAUD</name>
<evidence type="ECO:0000313" key="1">
    <source>
        <dbReference type="EMBL" id="DAD91556.1"/>
    </source>
</evidence>
<accession>A0A8S5NAU2</accession>